<evidence type="ECO:0000313" key="2">
    <source>
        <dbReference type="EMBL" id="RDB30897.1"/>
    </source>
</evidence>
<dbReference type="AlphaFoldDB" id="A0A369KDD7"/>
<comment type="caution">
    <text evidence="2">The sequence shown here is derived from an EMBL/GenBank/DDBJ whole genome shotgun (WGS) entry which is preliminary data.</text>
</comment>
<protein>
    <submittedName>
        <fullName evidence="2">Uncharacterized protein</fullName>
    </submittedName>
</protein>
<dbReference type="EMBL" id="LUEZ02000003">
    <property type="protein sequence ID" value="RDB30897.1"/>
    <property type="molecule type" value="Genomic_DNA"/>
</dbReference>
<gene>
    <name evidence="2" type="ORF">Hypma_004934</name>
</gene>
<reference evidence="2" key="1">
    <citation type="submission" date="2018-04" db="EMBL/GenBank/DDBJ databases">
        <title>Whole genome sequencing of Hypsizygus marmoreus.</title>
        <authorList>
            <person name="Choi I.-G."/>
            <person name="Min B."/>
            <person name="Kim J.-G."/>
            <person name="Kim S."/>
            <person name="Oh Y.-L."/>
            <person name="Kong W.-S."/>
            <person name="Park H."/>
            <person name="Jeong J."/>
            <person name="Song E.-S."/>
        </authorList>
    </citation>
    <scope>NUCLEOTIDE SEQUENCE [LARGE SCALE GENOMIC DNA]</scope>
    <source>
        <strain evidence="2">51987-8</strain>
    </source>
</reference>
<sequence length="161" mass="17851">MSHPPWPGHQPGALDGAALAAHAFLAQAQYGQLPIGTDENPFDSDEVYEEVYSQWINPDGGEDHFVPRTHPTEQPLPTHTTWQNLLDQASQHTAQHYPSCPSSYLWDEFSLIIIFIKLPALLPQAMVFLLLLLLLSGVTVLPLPQAVVLLLPRAVHLLLLL</sequence>
<name>A0A369KDD7_HYPMA</name>
<organism evidence="2 3">
    <name type="scientific">Hypsizygus marmoreus</name>
    <name type="common">White beech mushroom</name>
    <name type="synonym">Agaricus marmoreus</name>
    <dbReference type="NCBI Taxonomy" id="39966"/>
    <lineage>
        <taxon>Eukaryota</taxon>
        <taxon>Fungi</taxon>
        <taxon>Dikarya</taxon>
        <taxon>Basidiomycota</taxon>
        <taxon>Agaricomycotina</taxon>
        <taxon>Agaricomycetes</taxon>
        <taxon>Agaricomycetidae</taxon>
        <taxon>Agaricales</taxon>
        <taxon>Tricholomatineae</taxon>
        <taxon>Lyophyllaceae</taxon>
        <taxon>Hypsizygus</taxon>
    </lineage>
</organism>
<keyword evidence="1" id="KW-1133">Transmembrane helix</keyword>
<accession>A0A369KDD7</accession>
<dbReference type="InParanoid" id="A0A369KDD7"/>
<evidence type="ECO:0000256" key="1">
    <source>
        <dbReference type="SAM" id="Phobius"/>
    </source>
</evidence>
<keyword evidence="1" id="KW-0472">Membrane</keyword>
<feature type="transmembrane region" description="Helical" evidence="1">
    <location>
        <begin position="128"/>
        <end position="151"/>
    </location>
</feature>
<keyword evidence="3" id="KW-1185">Reference proteome</keyword>
<keyword evidence="1" id="KW-0812">Transmembrane</keyword>
<dbReference type="Proteomes" id="UP000076154">
    <property type="component" value="Unassembled WGS sequence"/>
</dbReference>
<proteinExistence type="predicted"/>
<evidence type="ECO:0000313" key="3">
    <source>
        <dbReference type="Proteomes" id="UP000076154"/>
    </source>
</evidence>